<dbReference type="AlphaFoldDB" id="A0A0G4GPZ4"/>
<evidence type="ECO:0000256" key="1">
    <source>
        <dbReference type="SAM" id="MobiDB-lite"/>
    </source>
</evidence>
<name>A0A0G4GPZ4_9ALVE</name>
<dbReference type="EMBL" id="CDMZ01001432">
    <property type="protein sequence ID" value="CEM32444.1"/>
    <property type="molecule type" value="Genomic_DNA"/>
</dbReference>
<protein>
    <submittedName>
        <fullName evidence="2">Uncharacterized protein</fullName>
    </submittedName>
</protein>
<reference evidence="2" key="1">
    <citation type="submission" date="2014-11" db="EMBL/GenBank/DDBJ databases">
        <authorList>
            <person name="Otto D Thomas"/>
            <person name="Naeem Raeece"/>
        </authorList>
    </citation>
    <scope>NUCLEOTIDE SEQUENCE</scope>
</reference>
<evidence type="ECO:0000313" key="2">
    <source>
        <dbReference type="EMBL" id="CEM32444.1"/>
    </source>
</evidence>
<sequence length="296" mass="32482">MLHINAELPKVSEKPKNMKIKKTLIETQEEFLSQKRNPKTFQYNRDEPEEESVISTAHSLSPCGRKGTRSPVSETAAGTEWVRQPPVLAADLVGRKFKAKSSVTVSVKDGAAFQKRTILNFMQNEETGQTDFRMEMEHLSCAAGKVTSGKGSFIFTGRVVETTGRNPQQQQQQETLKEIDSKTLSLFDLDLGGGAKNSHPAAALLTPPECLLVLACTKETNRVSSAHNGETVWGTAPDCLSTCPVELFGIFHLEGNSLHIRRLETSRHECEETSGVIASVCESACFSGFPQNLQEA</sequence>
<organism evidence="2">
    <name type="scientific">Chromera velia CCMP2878</name>
    <dbReference type="NCBI Taxonomy" id="1169474"/>
    <lineage>
        <taxon>Eukaryota</taxon>
        <taxon>Sar</taxon>
        <taxon>Alveolata</taxon>
        <taxon>Colpodellida</taxon>
        <taxon>Chromeraceae</taxon>
        <taxon>Chromera</taxon>
    </lineage>
</organism>
<dbReference type="VEuPathDB" id="CryptoDB:Cvel_22877"/>
<feature type="region of interest" description="Disordered" evidence="1">
    <location>
        <begin position="44"/>
        <end position="77"/>
    </location>
</feature>
<proteinExistence type="predicted"/>
<accession>A0A0G4GPZ4</accession>
<gene>
    <name evidence="2" type="ORF">Cvel_22877</name>
</gene>